<dbReference type="SUPFAM" id="SSF52047">
    <property type="entry name" value="RNI-like"/>
    <property type="match status" value="1"/>
</dbReference>
<protein>
    <submittedName>
        <fullName evidence="1">Uncharacterized protein</fullName>
    </submittedName>
</protein>
<evidence type="ECO:0000313" key="2">
    <source>
        <dbReference type="Proteomes" id="UP000053558"/>
    </source>
</evidence>
<dbReference type="OrthoDB" id="2269034at2759"/>
<dbReference type="AlphaFoldDB" id="A0A5M3MZK3"/>
<dbReference type="RefSeq" id="XP_007766236.1">
    <property type="nucleotide sequence ID" value="XM_007768046.1"/>
</dbReference>
<organism evidence="1 2">
    <name type="scientific">Coniophora puteana (strain RWD-64-598)</name>
    <name type="common">Brown rot fungus</name>
    <dbReference type="NCBI Taxonomy" id="741705"/>
    <lineage>
        <taxon>Eukaryota</taxon>
        <taxon>Fungi</taxon>
        <taxon>Dikarya</taxon>
        <taxon>Basidiomycota</taxon>
        <taxon>Agaricomycotina</taxon>
        <taxon>Agaricomycetes</taxon>
        <taxon>Agaricomycetidae</taxon>
        <taxon>Boletales</taxon>
        <taxon>Coniophorineae</taxon>
        <taxon>Coniophoraceae</taxon>
        <taxon>Coniophora</taxon>
    </lineage>
</organism>
<name>A0A5M3MZK3_CONPW</name>
<reference evidence="2" key="1">
    <citation type="journal article" date="2012" name="Science">
        <title>The Paleozoic origin of enzymatic lignin decomposition reconstructed from 31 fungal genomes.</title>
        <authorList>
            <person name="Floudas D."/>
            <person name="Binder M."/>
            <person name="Riley R."/>
            <person name="Barry K."/>
            <person name="Blanchette R.A."/>
            <person name="Henrissat B."/>
            <person name="Martinez A.T."/>
            <person name="Otillar R."/>
            <person name="Spatafora J.W."/>
            <person name="Yadav J.S."/>
            <person name="Aerts A."/>
            <person name="Benoit I."/>
            <person name="Boyd A."/>
            <person name="Carlson A."/>
            <person name="Copeland A."/>
            <person name="Coutinho P.M."/>
            <person name="de Vries R.P."/>
            <person name="Ferreira P."/>
            <person name="Findley K."/>
            <person name="Foster B."/>
            <person name="Gaskell J."/>
            <person name="Glotzer D."/>
            <person name="Gorecki P."/>
            <person name="Heitman J."/>
            <person name="Hesse C."/>
            <person name="Hori C."/>
            <person name="Igarashi K."/>
            <person name="Jurgens J.A."/>
            <person name="Kallen N."/>
            <person name="Kersten P."/>
            <person name="Kohler A."/>
            <person name="Kuees U."/>
            <person name="Kumar T.K.A."/>
            <person name="Kuo A."/>
            <person name="LaButti K."/>
            <person name="Larrondo L.F."/>
            <person name="Lindquist E."/>
            <person name="Ling A."/>
            <person name="Lombard V."/>
            <person name="Lucas S."/>
            <person name="Lundell T."/>
            <person name="Martin R."/>
            <person name="McLaughlin D.J."/>
            <person name="Morgenstern I."/>
            <person name="Morin E."/>
            <person name="Murat C."/>
            <person name="Nagy L.G."/>
            <person name="Nolan M."/>
            <person name="Ohm R.A."/>
            <person name="Patyshakuliyeva A."/>
            <person name="Rokas A."/>
            <person name="Ruiz-Duenas F.J."/>
            <person name="Sabat G."/>
            <person name="Salamov A."/>
            <person name="Samejima M."/>
            <person name="Schmutz J."/>
            <person name="Slot J.C."/>
            <person name="St John F."/>
            <person name="Stenlid J."/>
            <person name="Sun H."/>
            <person name="Sun S."/>
            <person name="Syed K."/>
            <person name="Tsang A."/>
            <person name="Wiebenga A."/>
            <person name="Young D."/>
            <person name="Pisabarro A."/>
            <person name="Eastwood D.C."/>
            <person name="Martin F."/>
            <person name="Cullen D."/>
            <person name="Grigoriev I.V."/>
            <person name="Hibbett D.S."/>
        </authorList>
    </citation>
    <scope>NUCLEOTIDE SEQUENCE [LARGE SCALE GENOMIC DNA]</scope>
    <source>
        <strain evidence="2">RWD-64-598 SS2</strain>
    </source>
</reference>
<gene>
    <name evidence="1" type="ORF">CONPUDRAFT_142796</name>
</gene>
<dbReference type="EMBL" id="JH711575">
    <property type="protein sequence ID" value="EIW84572.1"/>
    <property type="molecule type" value="Genomic_DNA"/>
</dbReference>
<dbReference type="KEGG" id="cput:CONPUDRAFT_142796"/>
<dbReference type="GeneID" id="19201787"/>
<evidence type="ECO:0000313" key="1">
    <source>
        <dbReference type="EMBL" id="EIW84572.1"/>
    </source>
</evidence>
<dbReference type="Proteomes" id="UP000053558">
    <property type="component" value="Unassembled WGS sequence"/>
</dbReference>
<dbReference type="Gene3D" id="3.80.10.10">
    <property type="entry name" value="Ribonuclease Inhibitor"/>
    <property type="match status" value="1"/>
</dbReference>
<comment type="caution">
    <text evidence="1">The sequence shown here is derived from an EMBL/GenBank/DDBJ whole genome shotgun (WGS) entry which is preliminary data.</text>
</comment>
<accession>A0A5M3MZK3</accession>
<dbReference type="InterPro" id="IPR032675">
    <property type="entry name" value="LRR_dom_sf"/>
</dbReference>
<keyword evidence="2" id="KW-1185">Reference proteome</keyword>
<proteinExistence type="predicted"/>
<sequence>MMEKESFSNKCIKKAVHARVARSRAGIDDLPTEILMEILILSPPIPFRFYPYFTPYHSGFMWFFTLTAVCRRWRHIAWGTARLWNNLYWARDMTHPGNCIELQLQHLHRLTHVPIFFTIELSDEAALSTCRAIVIGLEGRVKGLIVDLSFETMVQYEDSWDSDDESIDNQHELDLYNRALTWINRFTGLERLHLYELSDLRPFLELPSFRRLTHVHVEMGPDDETAEKVAELDLPNLQSLNVEADYDFCVNLHQFFQNAPNLTELLLYVPRVQVLPDDSQTRATHRKLERLTIYDYDFTCDDFFHSVNLPALTHLAVFVLELDGIEKTVAPLLGRLRPLGRHLRRLTLLSDDLVPEFEELVERGFFDEINDASTFRKLKKGKATNLFNHAGRFQERKDQWHASECRENEGCCCEMRELDLKELMDDIQSVKVKFNIATLDFSEYHTATRIFRESKASWFDNSHTPGW</sequence>